<comment type="caution">
    <text evidence="5">The sequence shown here is derived from an EMBL/GenBank/DDBJ whole genome shotgun (WGS) entry which is preliminary data.</text>
</comment>
<evidence type="ECO:0000256" key="4">
    <source>
        <dbReference type="SAM" id="Phobius"/>
    </source>
</evidence>
<keyword evidence="6" id="KW-1185">Reference proteome</keyword>
<feature type="transmembrane region" description="Helical" evidence="4">
    <location>
        <begin position="213"/>
        <end position="232"/>
    </location>
</feature>
<keyword evidence="4" id="KW-0472">Membrane</keyword>
<dbReference type="EMBL" id="JAHMUF010000015">
    <property type="protein sequence ID" value="KAG7192882.1"/>
    <property type="molecule type" value="Genomic_DNA"/>
</dbReference>
<reference evidence="5" key="1">
    <citation type="submission" date="2021-03" db="EMBL/GenBank/DDBJ databases">
        <authorList>
            <person name="Palmer J.M."/>
        </authorList>
    </citation>
    <scope>NUCLEOTIDE SEQUENCE</scope>
    <source>
        <strain evidence="5">ARV_011</strain>
    </source>
</reference>
<dbReference type="GeneID" id="66114713"/>
<dbReference type="GO" id="GO:0005886">
    <property type="term" value="C:plasma membrane"/>
    <property type="evidence" value="ECO:0007669"/>
    <property type="project" value="TreeGrafter"/>
</dbReference>
<evidence type="ECO:0000313" key="5">
    <source>
        <dbReference type="EMBL" id="KAG7192882.1"/>
    </source>
</evidence>
<evidence type="ECO:0000256" key="2">
    <source>
        <dbReference type="ARBA" id="ARBA00023002"/>
    </source>
</evidence>
<dbReference type="GO" id="GO:0000293">
    <property type="term" value="F:ferric-chelate reductase activity"/>
    <property type="evidence" value="ECO:0007669"/>
    <property type="project" value="TreeGrafter"/>
</dbReference>
<dbReference type="AlphaFoldDB" id="A0A9P8AHU9"/>
<dbReference type="InterPro" id="IPR050369">
    <property type="entry name" value="RBOH/FRE"/>
</dbReference>
<dbReference type="OrthoDB" id="10006946at2759"/>
<keyword evidence="1" id="KW-0249">Electron transport</keyword>
<dbReference type="PANTHER" id="PTHR11972">
    <property type="entry name" value="NADPH OXIDASE"/>
    <property type="match status" value="1"/>
</dbReference>
<feature type="transmembrane region" description="Helical" evidence="4">
    <location>
        <begin position="12"/>
        <end position="28"/>
    </location>
</feature>
<keyword evidence="1" id="KW-0813">Transport</keyword>
<name>A0A9P8AHU9_9ASCO</name>
<dbReference type="Proteomes" id="UP000790833">
    <property type="component" value="Unassembled WGS sequence"/>
</dbReference>
<dbReference type="GO" id="GO:0033215">
    <property type="term" value="P:reductive iron assimilation"/>
    <property type="evidence" value="ECO:0007669"/>
    <property type="project" value="TreeGrafter"/>
</dbReference>
<dbReference type="PANTHER" id="PTHR11972:SF178">
    <property type="entry name" value="FERRIC REDUCTASE TRANSMEMBRANE COMPONENT 8-RELATED"/>
    <property type="match status" value="1"/>
</dbReference>
<protein>
    <submittedName>
        <fullName evidence="5">Uncharacterized protein</fullName>
    </submittedName>
</protein>
<keyword evidence="2" id="KW-0560">Oxidoreductase</keyword>
<feature type="compositionally biased region" description="Acidic residues" evidence="3">
    <location>
        <begin position="360"/>
        <end position="374"/>
    </location>
</feature>
<dbReference type="RefSeq" id="XP_043048432.1">
    <property type="nucleotide sequence ID" value="XM_043192137.1"/>
</dbReference>
<gene>
    <name evidence="5" type="ORF">KQ657_001339</name>
</gene>
<accession>A0A9P8AHU9</accession>
<feature type="compositionally biased region" description="Acidic residues" evidence="3">
    <location>
        <begin position="330"/>
        <end position="343"/>
    </location>
</feature>
<keyword evidence="4" id="KW-1133">Transmembrane helix</keyword>
<evidence type="ECO:0000256" key="3">
    <source>
        <dbReference type="SAM" id="MobiDB-lite"/>
    </source>
</evidence>
<evidence type="ECO:0000256" key="1">
    <source>
        <dbReference type="ARBA" id="ARBA00022982"/>
    </source>
</evidence>
<sequence length="534" mass="61328">MFKAYRIRNLCGWLPLLGFMVILVTSLVRQNHYRCFYYNHYVWSWIIVIALQFHARPVKITGYTITNVCILLFQIGYRVQLSIKSQYPSQVKVVEVSPHLALVEFPNSLLSEVPKVPGAHVRVTKYHRNPIRRYLKALLPYYHPYTLASLPLDRYQRMIIRKSTFKFTNNTQYIICGSYDPHLSFIQQQESVQLPSAATDFTISKLHVTAKRILVVIGGSAILFTLPLVRVMNYHGIPVKVVWVIKDFRDIIILKYFDGYIHGDDFEIFVTGDSYIREPLSPLPYGESSSTVPHSYGAIGDNDDNDFEGKLLESDDLNHENQQETVEIDLNNDGDSTEDEDNGECLRHDSFVSGIHPIGDDIDDEYDDNPSTTEEDEIDFNEIDFSDTLTPISKVPDTSLLRQVSRKSSMSEPFTPQIFPYSSETTRKEIKDFQRTIKKLKLLNKIYKGRPILNYKYFNWCVNQGFTQCTGPVLDDHNNLVCCKLVAKQAGIDNEIADLDKVWVISAGPEGLVSNVRVWARENGFNFHEESFSM</sequence>
<proteinExistence type="predicted"/>
<keyword evidence="4" id="KW-0812">Transmembrane</keyword>
<feature type="transmembrane region" description="Helical" evidence="4">
    <location>
        <begin position="60"/>
        <end position="77"/>
    </location>
</feature>
<organism evidence="5 6">
    <name type="scientific">Scheffersomyces spartinae</name>
    <dbReference type="NCBI Taxonomy" id="45513"/>
    <lineage>
        <taxon>Eukaryota</taxon>
        <taxon>Fungi</taxon>
        <taxon>Dikarya</taxon>
        <taxon>Ascomycota</taxon>
        <taxon>Saccharomycotina</taxon>
        <taxon>Pichiomycetes</taxon>
        <taxon>Debaryomycetaceae</taxon>
        <taxon>Scheffersomyces</taxon>
    </lineage>
</organism>
<evidence type="ECO:0000313" key="6">
    <source>
        <dbReference type="Proteomes" id="UP000790833"/>
    </source>
</evidence>
<feature type="region of interest" description="Disordered" evidence="3">
    <location>
        <begin position="330"/>
        <end position="374"/>
    </location>
</feature>
<feature type="transmembrane region" description="Helical" evidence="4">
    <location>
        <begin position="35"/>
        <end position="54"/>
    </location>
</feature>